<dbReference type="Proteomes" id="UP000250235">
    <property type="component" value="Unassembled WGS sequence"/>
</dbReference>
<accession>A0A2Z7AH29</accession>
<protein>
    <submittedName>
        <fullName evidence="1">Uncharacterized protein</fullName>
    </submittedName>
</protein>
<dbReference type="EMBL" id="KV015683">
    <property type="protein sequence ID" value="KZV20382.1"/>
    <property type="molecule type" value="Genomic_DNA"/>
</dbReference>
<gene>
    <name evidence="1" type="ORF">F511_39355</name>
</gene>
<organism evidence="1 2">
    <name type="scientific">Dorcoceras hygrometricum</name>
    <dbReference type="NCBI Taxonomy" id="472368"/>
    <lineage>
        <taxon>Eukaryota</taxon>
        <taxon>Viridiplantae</taxon>
        <taxon>Streptophyta</taxon>
        <taxon>Embryophyta</taxon>
        <taxon>Tracheophyta</taxon>
        <taxon>Spermatophyta</taxon>
        <taxon>Magnoliopsida</taxon>
        <taxon>eudicotyledons</taxon>
        <taxon>Gunneridae</taxon>
        <taxon>Pentapetalae</taxon>
        <taxon>asterids</taxon>
        <taxon>lamiids</taxon>
        <taxon>Lamiales</taxon>
        <taxon>Gesneriaceae</taxon>
        <taxon>Didymocarpoideae</taxon>
        <taxon>Trichosporeae</taxon>
        <taxon>Loxocarpinae</taxon>
        <taxon>Dorcoceras</taxon>
    </lineage>
</organism>
<name>A0A2Z7AH29_9LAMI</name>
<evidence type="ECO:0000313" key="1">
    <source>
        <dbReference type="EMBL" id="KZV20382.1"/>
    </source>
</evidence>
<keyword evidence="2" id="KW-1185">Reference proteome</keyword>
<reference evidence="1 2" key="1">
    <citation type="journal article" date="2015" name="Proc. Natl. Acad. Sci. U.S.A.">
        <title>The resurrection genome of Boea hygrometrica: A blueprint for survival of dehydration.</title>
        <authorList>
            <person name="Xiao L."/>
            <person name="Yang G."/>
            <person name="Zhang L."/>
            <person name="Yang X."/>
            <person name="Zhao S."/>
            <person name="Ji Z."/>
            <person name="Zhou Q."/>
            <person name="Hu M."/>
            <person name="Wang Y."/>
            <person name="Chen M."/>
            <person name="Xu Y."/>
            <person name="Jin H."/>
            <person name="Xiao X."/>
            <person name="Hu G."/>
            <person name="Bao F."/>
            <person name="Hu Y."/>
            <person name="Wan P."/>
            <person name="Li L."/>
            <person name="Deng X."/>
            <person name="Kuang T."/>
            <person name="Xiang C."/>
            <person name="Zhu J.K."/>
            <person name="Oliver M.J."/>
            <person name="He Y."/>
        </authorList>
    </citation>
    <scope>NUCLEOTIDE SEQUENCE [LARGE SCALE GENOMIC DNA]</scope>
    <source>
        <strain evidence="2">cv. XS01</strain>
    </source>
</reference>
<evidence type="ECO:0000313" key="2">
    <source>
        <dbReference type="Proteomes" id="UP000250235"/>
    </source>
</evidence>
<dbReference type="AlphaFoldDB" id="A0A2Z7AH29"/>
<sequence>MQIEQVINAMLCMRTGSSKDCAQLNTRTTSGHTESCIKQHADRTSYKCDAMHENRELKGLCTAEYQNYEWSPNV</sequence>
<proteinExistence type="predicted"/>